<dbReference type="WBParaSite" id="maker-uti_cns_0003091-snap-gene-0.9-mRNA-1">
    <property type="protein sequence ID" value="maker-uti_cns_0003091-snap-gene-0.9-mRNA-1"/>
    <property type="gene ID" value="maker-uti_cns_0003091-snap-gene-0.9"/>
</dbReference>
<protein>
    <submittedName>
        <fullName evidence="11">Guanylate cyclase</fullName>
    </submittedName>
</protein>
<evidence type="ECO:0000256" key="1">
    <source>
        <dbReference type="ARBA" id="ARBA00004167"/>
    </source>
</evidence>
<dbReference type="Pfam" id="PF01094">
    <property type="entry name" value="ANF_receptor"/>
    <property type="match status" value="1"/>
</dbReference>
<evidence type="ECO:0000256" key="2">
    <source>
        <dbReference type="ARBA" id="ARBA00022692"/>
    </source>
</evidence>
<dbReference type="Pfam" id="PF07714">
    <property type="entry name" value="PK_Tyr_Ser-Thr"/>
    <property type="match status" value="1"/>
</dbReference>
<feature type="binding site" evidence="6">
    <location>
        <position position="677"/>
    </location>
    <ligand>
        <name>ATP</name>
        <dbReference type="ChEBI" id="CHEBI:30616"/>
    </ligand>
</feature>
<dbReference type="PROSITE" id="PS00107">
    <property type="entry name" value="PROTEIN_KINASE_ATP"/>
    <property type="match status" value="1"/>
</dbReference>
<dbReference type="SUPFAM" id="SSF56112">
    <property type="entry name" value="Protein kinase-like (PK-like)"/>
    <property type="match status" value="1"/>
</dbReference>
<keyword evidence="6" id="KW-0547">Nucleotide-binding</keyword>
<dbReference type="GO" id="GO:0005886">
    <property type="term" value="C:plasma membrane"/>
    <property type="evidence" value="ECO:0007669"/>
    <property type="project" value="TreeGrafter"/>
</dbReference>
<dbReference type="AlphaFoldDB" id="A0A1I8GTI6"/>
<dbReference type="GO" id="GO:0007169">
    <property type="term" value="P:cell surface receptor protein tyrosine kinase signaling pathway"/>
    <property type="evidence" value="ECO:0007669"/>
    <property type="project" value="TreeGrafter"/>
</dbReference>
<feature type="region of interest" description="Disordered" evidence="7">
    <location>
        <begin position="946"/>
        <end position="970"/>
    </location>
</feature>
<evidence type="ECO:0000256" key="3">
    <source>
        <dbReference type="ARBA" id="ARBA00022989"/>
    </source>
</evidence>
<dbReference type="SUPFAM" id="SSF53822">
    <property type="entry name" value="Periplasmic binding protein-like I"/>
    <property type="match status" value="1"/>
</dbReference>
<feature type="region of interest" description="Disordered" evidence="7">
    <location>
        <begin position="1001"/>
        <end position="1021"/>
    </location>
</feature>
<sequence length="1035" mass="117029">MGLIDRRDQLFNASSGDDRAYFGELFEQSFQYTMSPAAACDSDCGGWLSAASLADVPDAARRFSGRPVISKRTKSMATAVAGQDPRLERLLLSLRFNYSQAGGQHCDWLGRAMEAWDSCEFCAHLPDRTDKKYLYLAGMFPGGKRFSNERITKKVAEEVGELNWGNCSGQPKCRLSDLGYHIELVNGAVDCDKSAELGFYISTLLQPKKQPLLGVIGATCSDTIEPVVEASNNFQTVVISPTVESQVYSDTSRYPYFYRTIPSYEPYSDTITSYLNQRKWDTIGLLVRNKMFLNKTAFLDSGTINVCHEEVIEEERLSYKQALKNLKSMRREGCQVLAMDYFDRGTCLYLCAAAELDMTPDNNYLFILAHWSRKIFLSGQVNGTEKVNCSQYLPGLQETHCPHSKLLQPAKQHLIVKNYINVTSAGSGQRHEHSLDEDYFHSYASDAVSVLANSVALLIEDDPSSTYHFSNARVVNSYLAKINSTDFPSEMARDAHNVSFNDLHNVRSGSMMVYLHQYSGDKLGFTSQQLFRYNWETFQNGSMKNTTNFKEFKSNFKFIERLARESCGWNDFIRTLLRMPDLDCQKVNLIFTFSVIIFFIILVVVVAVVGFRYVNHQQMKRQMFLDEPLMELKQRLADIEVPRDRVSVNRKLGEGAFGIVLGGEVQLKNQWIPCALKSLRDTASNSEKCTFLSEATLMRQFKHSNIVCLLAVSTQEEPFYAIMEMCLHGDLKTYLISRRVHAREPGEFSASLPTTLTNFAIDIAKGLEYLHGVKYIHRDVALRNCLVTDKLTIKICDFGLAREVSDKKDYYRFDRRGMLPVRWMSPEAIQYGLFTYKSDVWSYAIVLYEIVTFGKFPYGSRSNEEVCDAVKRGDTLLEHLPVDVNPLLRNLMACCWSFEHDKRPTMTDVAEELARHPGCVAACLEEAPPSQPLDYLGFRRINRDDKLRGSSGSVRSVTNSTKRPQQSVEQLNKLNSTSSHSLAAAYVASSTAAKAQANDLRGQQTLQLRRNNSGLPMEAIKTARSDASMRLLSEL</sequence>
<evidence type="ECO:0000256" key="4">
    <source>
        <dbReference type="ARBA" id="ARBA00023136"/>
    </source>
</evidence>
<name>A0A1I8GTI6_9PLAT</name>
<evidence type="ECO:0000259" key="9">
    <source>
        <dbReference type="PROSITE" id="PS50011"/>
    </source>
</evidence>
<dbReference type="InterPro" id="IPR001828">
    <property type="entry name" value="ANF_lig-bd_rcpt"/>
</dbReference>
<dbReference type="InterPro" id="IPR050122">
    <property type="entry name" value="RTK"/>
</dbReference>
<accession>A0A1I8GTI6</accession>
<dbReference type="Proteomes" id="UP000095280">
    <property type="component" value="Unplaced"/>
</dbReference>
<evidence type="ECO:0000256" key="5">
    <source>
        <dbReference type="ARBA" id="ARBA00051243"/>
    </source>
</evidence>
<feature type="transmembrane region" description="Helical" evidence="8">
    <location>
        <begin position="589"/>
        <end position="614"/>
    </location>
</feature>
<keyword evidence="3 8" id="KW-1133">Transmembrane helix</keyword>
<feature type="domain" description="Protein kinase" evidence="9">
    <location>
        <begin position="646"/>
        <end position="919"/>
    </location>
</feature>
<dbReference type="Gene3D" id="3.40.50.2300">
    <property type="match status" value="2"/>
</dbReference>
<evidence type="ECO:0000313" key="10">
    <source>
        <dbReference type="Proteomes" id="UP000095280"/>
    </source>
</evidence>
<feature type="compositionally biased region" description="Polar residues" evidence="7">
    <location>
        <begin position="1001"/>
        <end position="1014"/>
    </location>
</feature>
<dbReference type="Gene3D" id="1.10.510.10">
    <property type="entry name" value="Transferase(Phosphotransferase) domain 1"/>
    <property type="match status" value="1"/>
</dbReference>
<dbReference type="InterPro" id="IPR008266">
    <property type="entry name" value="Tyr_kinase_AS"/>
</dbReference>
<dbReference type="PRINTS" id="PR00109">
    <property type="entry name" value="TYRKINASE"/>
</dbReference>
<evidence type="ECO:0000256" key="8">
    <source>
        <dbReference type="SAM" id="Phobius"/>
    </source>
</evidence>
<dbReference type="PROSITE" id="PS50011">
    <property type="entry name" value="PROTEIN_KINASE_DOM"/>
    <property type="match status" value="1"/>
</dbReference>
<dbReference type="InterPro" id="IPR028082">
    <property type="entry name" value="Peripla_BP_I"/>
</dbReference>
<dbReference type="SMART" id="SM00219">
    <property type="entry name" value="TyrKc"/>
    <property type="match status" value="1"/>
</dbReference>
<comment type="catalytic activity">
    <reaction evidence="5">
        <text>L-tyrosyl-[protein] + ATP = O-phospho-L-tyrosyl-[protein] + ADP + H(+)</text>
        <dbReference type="Rhea" id="RHEA:10596"/>
        <dbReference type="Rhea" id="RHEA-COMP:10136"/>
        <dbReference type="Rhea" id="RHEA-COMP:20101"/>
        <dbReference type="ChEBI" id="CHEBI:15378"/>
        <dbReference type="ChEBI" id="CHEBI:30616"/>
        <dbReference type="ChEBI" id="CHEBI:46858"/>
        <dbReference type="ChEBI" id="CHEBI:61978"/>
        <dbReference type="ChEBI" id="CHEBI:456216"/>
        <dbReference type="EC" id="2.7.10.1"/>
    </reaction>
</comment>
<comment type="subcellular location">
    <subcellularLocation>
        <location evidence="1">Membrane</location>
        <topology evidence="1">Single-pass membrane protein</topology>
    </subcellularLocation>
</comment>
<dbReference type="InterPro" id="IPR001245">
    <property type="entry name" value="Ser-Thr/Tyr_kinase_cat_dom"/>
</dbReference>
<reference evidence="11" key="1">
    <citation type="submission" date="2016-11" db="UniProtKB">
        <authorList>
            <consortium name="WormBaseParasite"/>
        </authorList>
    </citation>
    <scope>IDENTIFICATION</scope>
</reference>
<dbReference type="InterPro" id="IPR020635">
    <property type="entry name" value="Tyr_kinase_cat_dom"/>
</dbReference>
<keyword evidence="4 8" id="KW-0472">Membrane</keyword>
<dbReference type="GO" id="GO:0005524">
    <property type="term" value="F:ATP binding"/>
    <property type="evidence" value="ECO:0007669"/>
    <property type="project" value="UniProtKB-UniRule"/>
</dbReference>
<proteinExistence type="predicted"/>
<keyword evidence="2 8" id="KW-0812">Transmembrane</keyword>
<evidence type="ECO:0000256" key="7">
    <source>
        <dbReference type="SAM" id="MobiDB-lite"/>
    </source>
</evidence>
<dbReference type="InterPro" id="IPR011009">
    <property type="entry name" value="Kinase-like_dom_sf"/>
</dbReference>
<dbReference type="Gene3D" id="3.30.200.20">
    <property type="entry name" value="Phosphorylase Kinase, domain 1"/>
    <property type="match status" value="1"/>
</dbReference>
<keyword evidence="6" id="KW-0067">ATP-binding</keyword>
<dbReference type="GO" id="GO:0004714">
    <property type="term" value="F:transmembrane receptor protein tyrosine kinase activity"/>
    <property type="evidence" value="ECO:0007669"/>
    <property type="project" value="UniProtKB-EC"/>
</dbReference>
<dbReference type="InterPro" id="IPR000719">
    <property type="entry name" value="Prot_kinase_dom"/>
</dbReference>
<dbReference type="PROSITE" id="PS00109">
    <property type="entry name" value="PROTEIN_KINASE_TYR"/>
    <property type="match status" value="1"/>
</dbReference>
<evidence type="ECO:0000256" key="6">
    <source>
        <dbReference type="PROSITE-ProRule" id="PRU10141"/>
    </source>
</evidence>
<dbReference type="CDD" id="cd00192">
    <property type="entry name" value="PTKc"/>
    <property type="match status" value="1"/>
</dbReference>
<dbReference type="GO" id="GO:0043235">
    <property type="term" value="C:receptor complex"/>
    <property type="evidence" value="ECO:0007669"/>
    <property type="project" value="TreeGrafter"/>
</dbReference>
<dbReference type="PANTHER" id="PTHR24416:SF489">
    <property type="entry name" value="PROTEIN KINASE DOMAIN-CONTAINING PROTEIN"/>
    <property type="match status" value="1"/>
</dbReference>
<dbReference type="InterPro" id="IPR017441">
    <property type="entry name" value="Protein_kinase_ATP_BS"/>
</dbReference>
<feature type="compositionally biased region" description="Polar residues" evidence="7">
    <location>
        <begin position="950"/>
        <end position="970"/>
    </location>
</feature>
<keyword evidence="10" id="KW-1185">Reference proteome</keyword>
<evidence type="ECO:0000313" key="11">
    <source>
        <dbReference type="WBParaSite" id="maker-uti_cns_0003091-snap-gene-0.9-mRNA-1"/>
    </source>
</evidence>
<dbReference type="PANTHER" id="PTHR24416">
    <property type="entry name" value="TYROSINE-PROTEIN KINASE RECEPTOR"/>
    <property type="match status" value="1"/>
</dbReference>
<organism evidence="10 11">
    <name type="scientific">Macrostomum lignano</name>
    <dbReference type="NCBI Taxonomy" id="282301"/>
    <lineage>
        <taxon>Eukaryota</taxon>
        <taxon>Metazoa</taxon>
        <taxon>Spiralia</taxon>
        <taxon>Lophotrochozoa</taxon>
        <taxon>Platyhelminthes</taxon>
        <taxon>Rhabditophora</taxon>
        <taxon>Macrostomorpha</taxon>
        <taxon>Macrostomida</taxon>
        <taxon>Macrostomidae</taxon>
        <taxon>Macrostomum</taxon>
    </lineage>
</organism>